<feature type="compositionally biased region" description="Basic residues" evidence="2">
    <location>
        <begin position="181"/>
        <end position="190"/>
    </location>
</feature>
<protein>
    <recommendedName>
        <fullName evidence="1">Nuclear nucleic acid-binding protein C1D</fullName>
    </recommendedName>
</protein>
<dbReference type="Proteomes" id="UP001465755">
    <property type="component" value="Unassembled WGS sequence"/>
</dbReference>
<comment type="caution">
    <text evidence="3">The sequence shown here is derived from an EMBL/GenBank/DDBJ whole genome shotgun (WGS) entry which is preliminary data.</text>
</comment>
<evidence type="ECO:0000256" key="1">
    <source>
        <dbReference type="RuleBase" id="RU368003"/>
    </source>
</evidence>
<reference evidence="3 4" key="1">
    <citation type="journal article" date="2024" name="Nat. Commun.">
        <title>Phylogenomics reveals the evolutionary origins of lichenization in chlorophyte algae.</title>
        <authorList>
            <person name="Puginier C."/>
            <person name="Libourel C."/>
            <person name="Otte J."/>
            <person name="Skaloud P."/>
            <person name="Haon M."/>
            <person name="Grisel S."/>
            <person name="Petersen M."/>
            <person name="Berrin J.G."/>
            <person name="Delaux P.M."/>
            <person name="Dal Grande F."/>
            <person name="Keller J."/>
        </authorList>
    </citation>
    <scope>NUCLEOTIDE SEQUENCE [LARGE SCALE GENOMIC DNA]</scope>
    <source>
        <strain evidence="3 4">SAG 2036</strain>
    </source>
</reference>
<dbReference type="AlphaFoldDB" id="A0AAW1P368"/>
<evidence type="ECO:0000256" key="2">
    <source>
        <dbReference type="SAM" id="MobiDB-lite"/>
    </source>
</evidence>
<dbReference type="GO" id="GO:0000460">
    <property type="term" value="P:maturation of 5.8S rRNA"/>
    <property type="evidence" value="ECO:0007669"/>
    <property type="project" value="TreeGrafter"/>
</dbReference>
<keyword evidence="1" id="KW-0698">rRNA processing</keyword>
<gene>
    <name evidence="3" type="ORF">WJX73_007422</name>
</gene>
<dbReference type="PANTHER" id="PTHR15341:SF3">
    <property type="entry name" value="NUCLEAR NUCLEIC ACID-BINDING PROTEIN C1D"/>
    <property type="match status" value="1"/>
</dbReference>
<organism evidence="3 4">
    <name type="scientific">Symbiochloris irregularis</name>
    <dbReference type="NCBI Taxonomy" id="706552"/>
    <lineage>
        <taxon>Eukaryota</taxon>
        <taxon>Viridiplantae</taxon>
        <taxon>Chlorophyta</taxon>
        <taxon>core chlorophytes</taxon>
        <taxon>Trebouxiophyceae</taxon>
        <taxon>Trebouxiales</taxon>
        <taxon>Trebouxiaceae</taxon>
        <taxon>Symbiochloris</taxon>
    </lineage>
</organism>
<feature type="region of interest" description="Disordered" evidence="2">
    <location>
        <begin position="122"/>
        <end position="156"/>
    </location>
</feature>
<keyword evidence="1" id="KW-0238">DNA-binding</keyword>
<dbReference type="InterPro" id="IPR011082">
    <property type="entry name" value="Exosome-assoc_fac/DNA_repair"/>
</dbReference>
<keyword evidence="4" id="KW-1185">Reference proteome</keyword>
<comment type="subunit">
    <text evidence="1">Monomer and homodimer.</text>
</comment>
<dbReference type="GO" id="GO:0005730">
    <property type="term" value="C:nucleolus"/>
    <property type="evidence" value="ECO:0007669"/>
    <property type="project" value="UniProtKB-SubCell"/>
</dbReference>
<evidence type="ECO:0000313" key="3">
    <source>
        <dbReference type="EMBL" id="KAK9804165.1"/>
    </source>
</evidence>
<accession>A0AAW1P368</accession>
<evidence type="ECO:0000313" key="4">
    <source>
        <dbReference type="Proteomes" id="UP001465755"/>
    </source>
</evidence>
<feature type="region of interest" description="Disordered" evidence="2">
    <location>
        <begin position="170"/>
        <end position="190"/>
    </location>
</feature>
<name>A0AAW1P368_9CHLO</name>
<keyword evidence="1" id="KW-0539">Nucleus</keyword>
<dbReference type="GO" id="GO:0005737">
    <property type="term" value="C:cytoplasm"/>
    <property type="evidence" value="ECO:0007669"/>
    <property type="project" value="UniProtKB-SubCell"/>
</dbReference>
<sequence length="190" mass="20667">MNEHLQTLQGSLDKLETALGAWGTTDTKALNRELPPIDRAVTHLCLAKAAVALLEMHLRASGTPLQSSILQQEKTRLLVYQQKVDKAAAAWWLTEHKPATHLNVAAANRFITHAIPELSQEQRDALKAATAQTKDGKQQKQHKGQPVVGNAALTTDQSAAEATDALLASLSGAPVTETPHKKQRRNKAWP</sequence>
<dbReference type="PANTHER" id="PTHR15341">
    <property type="entry name" value="SUN-COR STEROID HORMONE RECEPTOR CO-REPRESSOR"/>
    <property type="match status" value="1"/>
</dbReference>
<proteinExistence type="inferred from homology"/>
<dbReference type="EMBL" id="JALJOQ010000052">
    <property type="protein sequence ID" value="KAK9804165.1"/>
    <property type="molecule type" value="Genomic_DNA"/>
</dbReference>
<comment type="similarity">
    <text evidence="1">Belongs to the C1D family.</text>
</comment>
<keyword evidence="1" id="KW-0963">Cytoplasm</keyword>
<comment type="function">
    <text evidence="1">Plays a role in the recruitment of the exosome to pre-rRNA to mediate the 3'-5' end processing of the 5.8S rRNA.</text>
</comment>
<dbReference type="GO" id="GO:0003723">
    <property type="term" value="F:RNA binding"/>
    <property type="evidence" value="ECO:0007669"/>
    <property type="project" value="UniProtKB-UniRule"/>
</dbReference>
<dbReference type="GO" id="GO:0000178">
    <property type="term" value="C:exosome (RNase complex)"/>
    <property type="evidence" value="ECO:0007669"/>
    <property type="project" value="TreeGrafter"/>
</dbReference>
<comment type="subcellular location">
    <subcellularLocation>
        <location evidence="1">Cytoplasm</location>
    </subcellularLocation>
    <subcellularLocation>
        <location evidence="1">Nucleus</location>
        <location evidence="1">Nucleolus</location>
    </subcellularLocation>
    <subcellularLocation>
        <location evidence="1">Nucleus</location>
    </subcellularLocation>
</comment>
<keyword evidence="1" id="KW-0694">RNA-binding</keyword>
<dbReference type="GO" id="GO:0010468">
    <property type="term" value="P:regulation of gene expression"/>
    <property type="evidence" value="ECO:0007669"/>
    <property type="project" value="TreeGrafter"/>
</dbReference>
<dbReference type="GO" id="GO:0003677">
    <property type="term" value="F:DNA binding"/>
    <property type="evidence" value="ECO:0007669"/>
    <property type="project" value="UniProtKB-KW"/>
</dbReference>